<evidence type="ECO:0000313" key="4">
    <source>
        <dbReference type="Proteomes" id="UP001165124"/>
    </source>
</evidence>
<evidence type="ECO:0000256" key="1">
    <source>
        <dbReference type="SAM" id="MobiDB-lite"/>
    </source>
</evidence>
<dbReference type="Pfam" id="PF13460">
    <property type="entry name" value="NAD_binding_10"/>
    <property type="match status" value="1"/>
</dbReference>
<name>A0A9W6PU21_9ACTN</name>
<evidence type="ECO:0000313" key="3">
    <source>
        <dbReference type="EMBL" id="GLW63028.1"/>
    </source>
</evidence>
<feature type="domain" description="NAD(P)-binding" evidence="2">
    <location>
        <begin position="50"/>
        <end position="237"/>
    </location>
</feature>
<dbReference type="Gene3D" id="3.40.50.720">
    <property type="entry name" value="NAD(P)-binding Rossmann-like Domain"/>
    <property type="match status" value="1"/>
</dbReference>
<dbReference type="PANTHER" id="PTHR15020">
    <property type="entry name" value="FLAVIN REDUCTASE-RELATED"/>
    <property type="match status" value="1"/>
</dbReference>
<dbReference type="Proteomes" id="UP001165124">
    <property type="component" value="Unassembled WGS sequence"/>
</dbReference>
<dbReference type="PANTHER" id="PTHR15020:SF50">
    <property type="entry name" value="UPF0659 PROTEIN YMR090W"/>
    <property type="match status" value="1"/>
</dbReference>
<gene>
    <name evidence="3" type="ORF">Arub01_12720</name>
</gene>
<keyword evidence="4" id="KW-1185">Reference proteome</keyword>
<dbReference type="CDD" id="cd05243">
    <property type="entry name" value="SDR_a5"/>
    <property type="match status" value="1"/>
</dbReference>
<dbReference type="InterPro" id="IPR016040">
    <property type="entry name" value="NAD(P)-bd_dom"/>
</dbReference>
<dbReference type="SUPFAM" id="SSF51735">
    <property type="entry name" value="NAD(P)-binding Rossmann-fold domains"/>
    <property type="match status" value="1"/>
</dbReference>
<dbReference type="InterPro" id="IPR036291">
    <property type="entry name" value="NAD(P)-bd_dom_sf"/>
</dbReference>
<reference evidence="3" key="1">
    <citation type="submission" date="2023-02" db="EMBL/GenBank/DDBJ databases">
        <title>Actinomadura rubrobrunea NBRC 14622.</title>
        <authorList>
            <person name="Ichikawa N."/>
            <person name="Sato H."/>
            <person name="Tonouchi N."/>
        </authorList>
    </citation>
    <scope>NUCLEOTIDE SEQUENCE</scope>
    <source>
        <strain evidence="3">NBRC 14622</strain>
    </source>
</reference>
<evidence type="ECO:0000259" key="2">
    <source>
        <dbReference type="Pfam" id="PF13460"/>
    </source>
</evidence>
<dbReference type="AlphaFoldDB" id="A0A9W6PU21"/>
<organism evidence="3 4">
    <name type="scientific">Actinomadura rubrobrunea</name>
    <dbReference type="NCBI Taxonomy" id="115335"/>
    <lineage>
        <taxon>Bacteria</taxon>
        <taxon>Bacillati</taxon>
        <taxon>Actinomycetota</taxon>
        <taxon>Actinomycetes</taxon>
        <taxon>Streptosporangiales</taxon>
        <taxon>Thermomonosporaceae</taxon>
        <taxon>Actinomadura</taxon>
    </lineage>
</organism>
<dbReference type="EMBL" id="BSRZ01000002">
    <property type="protein sequence ID" value="GLW63028.1"/>
    <property type="molecule type" value="Genomic_DNA"/>
</dbReference>
<feature type="region of interest" description="Disordered" evidence="1">
    <location>
        <begin position="1"/>
        <end position="37"/>
    </location>
</feature>
<comment type="caution">
    <text evidence="3">The sequence shown here is derived from an EMBL/GenBank/DDBJ whole genome shotgun (WGS) entry which is preliminary data.</text>
</comment>
<sequence>MRGVPTGRPRRTAVAPRGRAAPHGAREDVRCAPRQGRPPRIGRMDVVIAGGHGKIALRLARLLTARGDRVRSLFRNPAHADDVRAAGAEPVVCDLERVGVAEVARHVDGADAVVFAAGAGPGSGAARKDTVDRAASVLMADAAERTGVRRFVQISSMGAGQPPRPGADEVWAAYVKAKGEAEDDLRARDLDWVILRPGRLTDDPGTGRVTLAEPPVGRAEVARDDVAAVIAALLDAPSVNRRTLELVGGDTPVAEAVAALSSPL</sequence>
<accession>A0A9W6PU21</accession>
<feature type="compositionally biased region" description="Low complexity" evidence="1">
    <location>
        <begin position="13"/>
        <end position="23"/>
    </location>
</feature>
<protein>
    <submittedName>
        <fullName evidence="3">NAD-dependent dehydratase</fullName>
    </submittedName>
</protein>
<proteinExistence type="predicted"/>